<evidence type="ECO:0000313" key="4">
    <source>
        <dbReference type="Proteomes" id="UP000317429"/>
    </source>
</evidence>
<evidence type="ECO:0008006" key="5">
    <source>
        <dbReference type="Google" id="ProtNLM"/>
    </source>
</evidence>
<sequence precursor="true">MNRVLLATLLIVTIAGCDVGADGAPSATKEPAEIGAAQAEQTEPAVAKNDPPPAVAPPPVPERTVDKSFDDLKFEMAEGERFRLELLTDEIEALEGKSIRIRGYILPPPQKRGLKSFVLVRDNMECCFGPGAALYDCILIEMAPGKTAEFSTRPVSVEGEFAVEVFPGPDDTPLAIYRMTGQRVK</sequence>
<dbReference type="AlphaFoldDB" id="A0A518DI67"/>
<evidence type="ECO:0000256" key="2">
    <source>
        <dbReference type="SAM" id="SignalP"/>
    </source>
</evidence>
<name>A0A518DI67_9BACT</name>
<evidence type="ECO:0000313" key="3">
    <source>
        <dbReference type="EMBL" id="QDU91092.1"/>
    </source>
</evidence>
<feature type="chain" id="PRO_5021922529" description="DUF3299 domain-containing protein" evidence="2">
    <location>
        <begin position="21"/>
        <end position="185"/>
    </location>
</feature>
<gene>
    <name evidence="3" type="ORF">Pla175_45100</name>
</gene>
<dbReference type="Pfam" id="PF11736">
    <property type="entry name" value="DUF3299"/>
    <property type="match status" value="1"/>
</dbReference>
<feature type="compositionally biased region" description="Pro residues" evidence="1">
    <location>
        <begin position="50"/>
        <end position="61"/>
    </location>
</feature>
<organism evidence="3 4">
    <name type="scientific">Pirellulimonas nuda</name>
    <dbReference type="NCBI Taxonomy" id="2528009"/>
    <lineage>
        <taxon>Bacteria</taxon>
        <taxon>Pseudomonadati</taxon>
        <taxon>Planctomycetota</taxon>
        <taxon>Planctomycetia</taxon>
        <taxon>Pirellulales</taxon>
        <taxon>Lacipirellulaceae</taxon>
        <taxon>Pirellulimonas</taxon>
    </lineage>
</organism>
<keyword evidence="4" id="KW-1185">Reference proteome</keyword>
<keyword evidence="2" id="KW-0732">Signal</keyword>
<dbReference type="PROSITE" id="PS51257">
    <property type="entry name" value="PROKAR_LIPOPROTEIN"/>
    <property type="match status" value="1"/>
</dbReference>
<reference evidence="3 4" key="1">
    <citation type="submission" date="2019-02" db="EMBL/GenBank/DDBJ databases">
        <title>Deep-cultivation of Planctomycetes and their phenomic and genomic characterization uncovers novel biology.</title>
        <authorList>
            <person name="Wiegand S."/>
            <person name="Jogler M."/>
            <person name="Boedeker C."/>
            <person name="Pinto D."/>
            <person name="Vollmers J."/>
            <person name="Rivas-Marin E."/>
            <person name="Kohn T."/>
            <person name="Peeters S.H."/>
            <person name="Heuer A."/>
            <person name="Rast P."/>
            <person name="Oberbeckmann S."/>
            <person name="Bunk B."/>
            <person name="Jeske O."/>
            <person name="Meyerdierks A."/>
            <person name="Storesund J.E."/>
            <person name="Kallscheuer N."/>
            <person name="Luecker S."/>
            <person name="Lage O.M."/>
            <person name="Pohl T."/>
            <person name="Merkel B.J."/>
            <person name="Hornburger P."/>
            <person name="Mueller R.-W."/>
            <person name="Bruemmer F."/>
            <person name="Labrenz M."/>
            <person name="Spormann A.M."/>
            <person name="Op den Camp H."/>
            <person name="Overmann J."/>
            <person name="Amann R."/>
            <person name="Jetten M.S.M."/>
            <person name="Mascher T."/>
            <person name="Medema M.H."/>
            <person name="Devos D.P."/>
            <person name="Kaster A.-K."/>
            <person name="Ovreas L."/>
            <person name="Rohde M."/>
            <person name="Galperin M.Y."/>
            <person name="Jogler C."/>
        </authorList>
    </citation>
    <scope>NUCLEOTIDE SEQUENCE [LARGE SCALE GENOMIC DNA]</scope>
    <source>
        <strain evidence="3 4">Pla175</strain>
    </source>
</reference>
<dbReference type="OrthoDB" id="267771at2"/>
<accession>A0A518DI67</accession>
<dbReference type="InterPro" id="IPR021727">
    <property type="entry name" value="DUF3299"/>
</dbReference>
<dbReference type="RefSeq" id="WP_145290866.1">
    <property type="nucleotide sequence ID" value="NZ_CP036291.1"/>
</dbReference>
<dbReference type="KEGG" id="pnd:Pla175_45100"/>
<feature type="signal peptide" evidence="2">
    <location>
        <begin position="1"/>
        <end position="20"/>
    </location>
</feature>
<dbReference type="Proteomes" id="UP000317429">
    <property type="component" value="Chromosome"/>
</dbReference>
<feature type="region of interest" description="Disordered" evidence="1">
    <location>
        <begin position="24"/>
        <end position="62"/>
    </location>
</feature>
<evidence type="ECO:0000256" key="1">
    <source>
        <dbReference type="SAM" id="MobiDB-lite"/>
    </source>
</evidence>
<proteinExistence type="predicted"/>
<dbReference type="Gene3D" id="2.40.50.870">
    <property type="entry name" value="Protein of unknown function (DUF3299)"/>
    <property type="match status" value="1"/>
</dbReference>
<dbReference type="EMBL" id="CP036291">
    <property type="protein sequence ID" value="QDU91092.1"/>
    <property type="molecule type" value="Genomic_DNA"/>
</dbReference>
<protein>
    <recommendedName>
        <fullName evidence="5">DUF3299 domain-containing protein</fullName>
    </recommendedName>
</protein>